<dbReference type="EMBL" id="GG657754">
    <property type="protein sequence ID" value="EFL28074.1"/>
    <property type="molecule type" value="Genomic_DNA"/>
</dbReference>
<dbReference type="CDD" id="cd10938">
    <property type="entry name" value="CE4_HpPgdA_like"/>
    <property type="match status" value="1"/>
</dbReference>
<accession>D9WPA1</accession>
<name>D9WPA1_9ACTN</name>
<dbReference type="HOGENOM" id="CLU_029940_1_1_11"/>
<reference evidence="3 4" key="1">
    <citation type="submission" date="2009-02" db="EMBL/GenBank/DDBJ databases">
        <title>Annotation of Streptomyces hygroscopicus strain ATCC 53653.</title>
        <authorList>
            <consortium name="The Broad Institute Genome Sequencing Platform"/>
            <consortium name="Broad Institute Microbial Sequencing Center"/>
            <person name="Fischbach M."/>
            <person name="Godfrey P."/>
            <person name="Ward D."/>
            <person name="Young S."/>
            <person name="Zeng Q."/>
            <person name="Koehrsen M."/>
            <person name="Alvarado L."/>
            <person name="Berlin A.M."/>
            <person name="Bochicchio J."/>
            <person name="Borenstein D."/>
            <person name="Chapman S.B."/>
            <person name="Chen Z."/>
            <person name="Engels R."/>
            <person name="Freedman E."/>
            <person name="Gellesch M."/>
            <person name="Goldberg J."/>
            <person name="Griggs A."/>
            <person name="Gujja S."/>
            <person name="Heilman E.R."/>
            <person name="Heiman D.I."/>
            <person name="Hepburn T.A."/>
            <person name="Howarth C."/>
            <person name="Jen D."/>
            <person name="Larson L."/>
            <person name="Lewis B."/>
            <person name="Mehta T."/>
            <person name="Park D."/>
            <person name="Pearson M."/>
            <person name="Richards J."/>
            <person name="Roberts A."/>
            <person name="Saif S."/>
            <person name="Shea T.D."/>
            <person name="Shenoy N."/>
            <person name="Sisk P."/>
            <person name="Stolte C."/>
            <person name="Sykes S.N."/>
            <person name="Thomson T."/>
            <person name="Walk T."/>
            <person name="White J."/>
            <person name="Yandava C."/>
            <person name="Straight P."/>
            <person name="Clardy J."/>
            <person name="Hung D."/>
            <person name="Kolter R."/>
            <person name="Mekalanos J."/>
            <person name="Walker S."/>
            <person name="Walsh C.T."/>
            <person name="Wieland-Brown L.C."/>
            <person name="Haas B."/>
            <person name="Nusbaum C."/>
            <person name="Birren B."/>
        </authorList>
    </citation>
    <scope>NUCLEOTIDE SEQUENCE [LARGE SCALE GENOMIC DNA]</scope>
    <source>
        <strain evidence="3 4">ATCC 53653</strain>
    </source>
</reference>
<dbReference type="InterPro" id="IPR002509">
    <property type="entry name" value="NODB_dom"/>
</dbReference>
<dbReference type="GO" id="GO:0016810">
    <property type="term" value="F:hydrolase activity, acting on carbon-nitrogen (but not peptide) bonds"/>
    <property type="evidence" value="ECO:0007669"/>
    <property type="project" value="InterPro"/>
</dbReference>
<evidence type="ECO:0000256" key="1">
    <source>
        <dbReference type="SAM" id="MobiDB-lite"/>
    </source>
</evidence>
<feature type="region of interest" description="Disordered" evidence="1">
    <location>
        <begin position="351"/>
        <end position="386"/>
    </location>
</feature>
<dbReference type="Gene3D" id="3.20.20.370">
    <property type="entry name" value="Glycoside hydrolase/deacetylase"/>
    <property type="match status" value="1"/>
</dbReference>
<dbReference type="STRING" id="457427.SSOG_07788"/>
<dbReference type="InterPro" id="IPR011330">
    <property type="entry name" value="Glyco_hydro/deAcase_b/a-brl"/>
</dbReference>
<gene>
    <name evidence="3" type="ORF">SSOG_07788</name>
</gene>
<dbReference type="Proteomes" id="UP000003963">
    <property type="component" value="Unassembled WGS sequence"/>
</dbReference>
<dbReference type="PANTHER" id="PTHR47561:SF1">
    <property type="entry name" value="POLYSACCHARIDE DEACETYLASE FAMILY PROTEIN (AFU_ORTHOLOGUE AFUA_6G05030)"/>
    <property type="match status" value="1"/>
</dbReference>
<evidence type="ECO:0000313" key="3">
    <source>
        <dbReference type="EMBL" id="EFL28074.1"/>
    </source>
</evidence>
<evidence type="ECO:0000259" key="2">
    <source>
        <dbReference type="Pfam" id="PF01522"/>
    </source>
</evidence>
<dbReference type="InterPro" id="IPR037950">
    <property type="entry name" value="PgdA-like"/>
</dbReference>
<dbReference type="Pfam" id="PF01522">
    <property type="entry name" value="Polysacc_deac_1"/>
    <property type="match status" value="1"/>
</dbReference>
<feature type="compositionally biased region" description="Basic residues" evidence="1">
    <location>
        <begin position="32"/>
        <end position="44"/>
    </location>
</feature>
<feature type="compositionally biased region" description="Low complexity" evidence="1">
    <location>
        <begin position="17"/>
        <end position="31"/>
    </location>
</feature>
<sequence length="386" mass="42178">MGAVLRADAAPPGHRQTPTGARPGAAAGPHRTPGRRLVRHRRPDRRLVALAERGSGMTTDRSHMTTDTPAPGTGGPRRRQPRPRWPEGARCAVVLTFTLDAELFWLRLHPSARQRPKTLSLGTYGILRGVPRLLDLLDAYALPATWFVPEHTATHHPRAVRRIAAAGHEIAAAAPPVSGRTPDADVRDTWARTVASLEAVTGVRPTGLRAAPGVLGDGHAALLDELGFLWSSSTHGDDRPHPLWSGGRPTPVMEVPWQWEYADHPYFLYNGAPVAFPPGESRIAAYRDVLEDWKDSFDAYRDHGLCWVLALDPQSIGKPGRALMLAELLDHIRAHDDVWCATAGQVAEHWRRTAGPGPEPAGHPERVRAGWPSRIRRAPGADPDAR</sequence>
<protein>
    <submittedName>
        <fullName evidence="3">Putative polysaccharide deacetylase domain protein</fullName>
    </submittedName>
</protein>
<evidence type="ECO:0000313" key="4">
    <source>
        <dbReference type="Proteomes" id="UP000003963"/>
    </source>
</evidence>
<dbReference type="GO" id="GO:0005975">
    <property type="term" value="P:carbohydrate metabolic process"/>
    <property type="evidence" value="ECO:0007669"/>
    <property type="project" value="InterPro"/>
</dbReference>
<organism evidence="3 4">
    <name type="scientific">Streptomyces himastatinicus ATCC 53653</name>
    <dbReference type="NCBI Taxonomy" id="457427"/>
    <lineage>
        <taxon>Bacteria</taxon>
        <taxon>Bacillati</taxon>
        <taxon>Actinomycetota</taxon>
        <taxon>Actinomycetes</taxon>
        <taxon>Kitasatosporales</taxon>
        <taxon>Streptomycetaceae</taxon>
        <taxon>Streptomyces</taxon>
        <taxon>Streptomyces violaceusniger group</taxon>
    </lineage>
</organism>
<keyword evidence="4" id="KW-1185">Reference proteome</keyword>
<dbReference type="PANTHER" id="PTHR47561">
    <property type="entry name" value="POLYSACCHARIDE DEACETYLASE FAMILY PROTEIN (AFU_ORTHOLOGUE AFUA_6G05030)"/>
    <property type="match status" value="1"/>
</dbReference>
<feature type="domain" description="NodB homology" evidence="2">
    <location>
        <begin position="130"/>
        <end position="228"/>
    </location>
</feature>
<dbReference type="SUPFAM" id="SSF88713">
    <property type="entry name" value="Glycoside hydrolase/deacetylase"/>
    <property type="match status" value="1"/>
</dbReference>
<dbReference type="AlphaFoldDB" id="D9WPA1"/>
<proteinExistence type="predicted"/>
<feature type="region of interest" description="Disordered" evidence="1">
    <location>
        <begin position="1"/>
        <end position="85"/>
    </location>
</feature>